<sequence length="668" mass="74497">MSRLDKAAKIGVRLIVDAYGPDRSLNSLENVIHNLLWDKSGDVVFQRPIPLIRDLDEKGYWDNAFSVFGNDGKTIAQKISDDPTGESLKAVLDENWKRILDQYDKIPTDLREKTVLQYKTSGSTDGHRGVFAGQVSVPHADKLFESDAILRHMLYSFPPDALVFEPTWMEKAHEAAHMVDFIKAYKAEAGPDTKQYFAEGGSLAKCGALLGRVNAVVVLGVIFQEVNGRKVITMVVATLKDHALDGINLWGAALDPRHPDIVTFCNKLLGKHKISIMDWANNFFGQILMITTWKTVPFSVEAEAAGVPLDEYIFDLLIKKESHRRANEIFINRWVLAGLDRTAFLPKGIRKLLGSNLDLSTIVLDASKDRIKIEKLLNFTADTTIAEFEALKLKTETNLAEGFYVNRSPIDHPYAFMAFNSVVVLPSALESAALNAARNPAQQLLDTTTISNLRTAINEQINASILPSLLAREPAGIAKTISKLRQTLPWTNLAENYLLTNVTPDLEAQVRETIKSDANFSDIPDLLIEKAVVSAVRETLCLPLLAPQAYVEQITALKIYETIKVAVPTPEVTVPDRVNALTQAAAAMDVEVRNMKQQLDEVKGREEYKEKKKEVDNMEQEVKQLRDKAKDLNEVGEDLKGGEGKINEITAEVQRVEKDPRRLLEHGR</sequence>
<feature type="coiled-coil region" evidence="1">
    <location>
        <begin position="578"/>
        <end position="659"/>
    </location>
</feature>
<evidence type="ECO:0000313" key="2">
    <source>
        <dbReference type="EMBL" id="KAK3395936.1"/>
    </source>
</evidence>
<evidence type="ECO:0000313" key="3">
    <source>
        <dbReference type="Proteomes" id="UP001281003"/>
    </source>
</evidence>
<proteinExistence type="predicted"/>
<dbReference type="Proteomes" id="UP001281003">
    <property type="component" value="Unassembled WGS sequence"/>
</dbReference>
<dbReference type="EMBL" id="JAUTDP010000010">
    <property type="protein sequence ID" value="KAK3395936.1"/>
    <property type="molecule type" value="Genomic_DNA"/>
</dbReference>
<protein>
    <submittedName>
        <fullName evidence="2">Uncharacterized protein</fullName>
    </submittedName>
</protein>
<keyword evidence="1" id="KW-0175">Coiled coil</keyword>
<reference evidence="2" key="2">
    <citation type="submission" date="2023-07" db="EMBL/GenBank/DDBJ databases">
        <authorList>
            <consortium name="Lawrence Berkeley National Laboratory"/>
            <person name="Haridas S."/>
            <person name="Hensen N."/>
            <person name="Bonometti L."/>
            <person name="Westerberg I."/>
            <person name="Brannstrom I.O."/>
            <person name="Guillou S."/>
            <person name="Cros-Aarteil S."/>
            <person name="Calhoun S."/>
            <person name="Kuo A."/>
            <person name="Mondo S."/>
            <person name="Pangilinan J."/>
            <person name="Riley R."/>
            <person name="LaButti K."/>
            <person name="Andreopoulos B."/>
            <person name="Lipzen A."/>
            <person name="Chen C."/>
            <person name="Yanf M."/>
            <person name="Daum C."/>
            <person name="Ng V."/>
            <person name="Clum A."/>
            <person name="Steindorff A."/>
            <person name="Ohm R."/>
            <person name="Martin F."/>
            <person name="Silar P."/>
            <person name="Natvig D."/>
            <person name="Lalanne C."/>
            <person name="Gautier V."/>
            <person name="Ament-velasquez S.L."/>
            <person name="Kruys A."/>
            <person name="Hutchinson M.I."/>
            <person name="Powell A.J."/>
            <person name="Barry K."/>
            <person name="Miller A.N."/>
            <person name="Grigoriev I.V."/>
            <person name="Debuchy R."/>
            <person name="Gladieux P."/>
            <person name="Thoren M.H."/>
            <person name="Johannesson H."/>
        </authorList>
    </citation>
    <scope>NUCLEOTIDE SEQUENCE</scope>
    <source>
        <strain evidence="2">FGSC 1904</strain>
    </source>
</reference>
<keyword evidence="3" id="KW-1185">Reference proteome</keyword>
<dbReference type="Gene3D" id="1.10.287.1490">
    <property type="match status" value="1"/>
</dbReference>
<accession>A0AAE0P9P7</accession>
<dbReference type="AlphaFoldDB" id="A0AAE0P9P7"/>
<name>A0AAE0P9P7_SORBR</name>
<evidence type="ECO:0000256" key="1">
    <source>
        <dbReference type="SAM" id="Coils"/>
    </source>
</evidence>
<reference evidence="2" key="1">
    <citation type="journal article" date="2023" name="Mol. Phylogenet. Evol.">
        <title>Genome-scale phylogeny and comparative genomics of the fungal order Sordariales.</title>
        <authorList>
            <person name="Hensen N."/>
            <person name="Bonometti L."/>
            <person name="Westerberg I."/>
            <person name="Brannstrom I.O."/>
            <person name="Guillou S."/>
            <person name="Cros-Aarteil S."/>
            <person name="Calhoun S."/>
            <person name="Haridas S."/>
            <person name="Kuo A."/>
            <person name="Mondo S."/>
            <person name="Pangilinan J."/>
            <person name="Riley R."/>
            <person name="LaButti K."/>
            <person name="Andreopoulos B."/>
            <person name="Lipzen A."/>
            <person name="Chen C."/>
            <person name="Yan M."/>
            <person name="Daum C."/>
            <person name="Ng V."/>
            <person name="Clum A."/>
            <person name="Steindorff A."/>
            <person name="Ohm R.A."/>
            <person name="Martin F."/>
            <person name="Silar P."/>
            <person name="Natvig D.O."/>
            <person name="Lalanne C."/>
            <person name="Gautier V."/>
            <person name="Ament-Velasquez S.L."/>
            <person name="Kruys A."/>
            <person name="Hutchinson M.I."/>
            <person name="Powell A.J."/>
            <person name="Barry K."/>
            <person name="Miller A.N."/>
            <person name="Grigoriev I.V."/>
            <person name="Debuchy R."/>
            <person name="Gladieux P."/>
            <person name="Hiltunen Thoren M."/>
            <person name="Johannesson H."/>
        </authorList>
    </citation>
    <scope>NUCLEOTIDE SEQUENCE</scope>
    <source>
        <strain evidence="2">FGSC 1904</strain>
    </source>
</reference>
<organism evidence="2 3">
    <name type="scientific">Sordaria brevicollis</name>
    <dbReference type="NCBI Taxonomy" id="83679"/>
    <lineage>
        <taxon>Eukaryota</taxon>
        <taxon>Fungi</taxon>
        <taxon>Dikarya</taxon>
        <taxon>Ascomycota</taxon>
        <taxon>Pezizomycotina</taxon>
        <taxon>Sordariomycetes</taxon>
        <taxon>Sordariomycetidae</taxon>
        <taxon>Sordariales</taxon>
        <taxon>Sordariaceae</taxon>
        <taxon>Sordaria</taxon>
    </lineage>
</organism>
<gene>
    <name evidence="2" type="ORF">B0T20DRAFT_482282</name>
</gene>
<comment type="caution">
    <text evidence="2">The sequence shown here is derived from an EMBL/GenBank/DDBJ whole genome shotgun (WGS) entry which is preliminary data.</text>
</comment>